<organism evidence="2 3">
    <name type="scientific">Propylenella binzhouense</name>
    <dbReference type="NCBI Taxonomy" id="2555902"/>
    <lineage>
        <taxon>Bacteria</taxon>
        <taxon>Pseudomonadati</taxon>
        <taxon>Pseudomonadota</taxon>
        <taxon>Alphaproteobacteria</taxon>
        <taxon>Hyphomicrobiales</taxon>
        <taxon>Propylenellaceae</taxon>
        <taxon>Propylenella</taxon>
    </lineage>
</organism>
<dbReference type="CDD" id="cd03024">
    <property type="entry name" value="DsbA_FrnE"/>
    <property type="match status" value="1"/>
</dbReference>
<dbReference type="AlphaFoldDB" id="A0A964T2N8"/>
<dbReference type="EMBL" id="SPKJ01000013">
    <property type="protein sequence ID" value="MYZ47308.1"/>
    <property type="molecule type" value="Genomic_DNA"/>
</dbReference>
<feature type="domain" description="DSBA-like thioredoxin" evidence="1">
    <location>
        <begin position="10"/>
        <end position="210"/>
    </location>
</feature>
<comment type="caution">
    <text evidence="2">The sequence shown here is derived from an EMBL/GenBank/DDBJ whole genome shotgun (WGS) entry which is preliminary data.</text>
</comment>
<dbReference type="Proteomes" id="UP000773614">
    <property type="component" value="Unassembled WGS sequence"/>
</dbReference>
<dbReference type="InterPro" id="IPR036249">
    <property type="entry name" value="Thioredoxin-like_sf"/>
</dbReference>
<gene>
    <name evidence="2" type="ORF">E4O86_06230</name>
</gene>
<dbReference type="InterPro" id="IPR001853">
    <property type="entry name" value="DSBA-like_thioredoxin_dom"/>
</dbReference>
<dbReference type="RefSeq" id="WP_161139658.1">
    <property type="nucleotide sequence ID" value="NZ_SPKJ01000013.1"/>
</dbReference>
<reference evidence="2" key="1">
    <citation type="submission" date="2019-03" db="EMBL/GenBank/DDBJ databases">
        <title>Afifella sp. nov., isolated from activated sludge.</title>
        <authorList>
            <person name="Li Q."/>
            <person name="Liu Y."/>
        </authorList>
    </citation>
    <scope>NUCLEOTIDE SEQUENCE</scope>
    <source>
        <strain evidence="2">L72</strain>
    </source>
</reference>
<dbReference type="PANTHER" id="PTHR13887">
    <property type="entry name" value="GLUTATHIONE S-TRANSFERASE KAPPA"/>
    <property type="match status" value="1"/>
</dbReference>
<dbReference type="Pfam" id="PF01323">
    <property type="entry name" value="DSBA"/>
    <property type="match status" value="1"/>
</dbReference>
<dbReference type="OrthoDB" id="9799122at2"/>
<sequence length="222" mass="23478">MTEAVRALALDVVSDVVCPWCYLGKKRLEKALALAAPLVVTVRWRPYQLDPTIPPEGKSRAAYLAEKFRDPARVEAMHRDLAALGAAEGIAFRFEAIAVSPNTLDAHRLSRWALGAGVQEAVVDALFHAYFVEGRDVGDRSVLAGIAGACGMDAAEIADLLASDADCARVEEEIALARRIGVTGVPTFIAGERYALVGAQAPEALAEALAAIAARQDADSAP</sequence>
<evidence type="ECO:0000259" key="1">
    <source>
        <dbReference type="Pfam" id="PF01323"/>
    </source>
</evidence>
<name>A0A964T2N8_9HYPH</name>
<evidence type="ECO:0000313" key="3">
    <source>
        <dbReference type="Proteomes" id="UP000773614"/>
    </source>
</evidence>
<proteinExistence type="predicted"/>
<dbReference type="SUPFAM" id="SSF52833">
    <property type="entry name" value="Thioredoxin-like"/>
    <property type="match status" value="1"/>
</dbReference>
<evidence type="ECO:0000313" key="2">
    <source>
        <dbReference type="EMBL" id="MYZ47308.1"/>
    </source>
</evidence>
<protein>
    <submittedName>
        <fullName evidence="2">DsbA family oxidoreductase</fullName>
    </submittedName>
</protein>
<accession>A0A964T2N8</accession>
<dbReference type="PANTHER" id="PTHR13887:SF41">
    <property type="entry name" value="THIOREDOXIN SUPERFAMILY PROTEIN"/>
    <property type="match status" value="1"/>
</dbReference>
<dbReference type="Gene3D" id="3.40.30.10">
    <property type="entry name" value="Glutaredoxin"/>
    <property type="match status" value="1"/>
</dbReference>
<dbReference type="GO" id="GO:0016491">
    <property type="term" value="F:oxidoreductase activity"/>
    <property type="evidence" value="ECO:0007669"/>
    <property type="project" value="InterPro"/>
</dbReference>
<keyword evidence="3" id="KW-1185">Reference proteome</keyword>